<evidence type="ECO:0000313" key="3">
    <source>
        <dbReference type="Proteomes" id="UP001178281"/>
    </source>
</evidence>
<proteinExistence type="predicted"/>
<dbReference type="Pfam" id="PF01177">
    <property type="entry name" value="Asp_Glu_race"/>
    <property type="match status" value="1"/>
</dbReference>
<dbReference type="Proteomes" id="UP001178281">
    <property type="component" value="Unassembled WGS sequence"/>
</dbReference>
<dbReference type="PANTHER" id="PTHR21198">
    <property type="entry name" value="GLUTAMATE RACEMASE"/>
    <property type="match status" value="1"/>
</dbReference>
<gene>
    <name evidence="2" type="ORF">Q7X28_19400</name>
</gene>
<sequence length="265" mass="27880">MRVAVIDSGFGMVNYADALSRLRPDTELVLARDPDNMPYGLLPPERISECIVAMAGAAARYDVDAIVVACNTGSMYALEAARARFEPAVPVIGVVPAIRPAGSTERPFAVWATAAATVSDYQTSLIDAFADPALAHRIPCYGLAEAIDSGDLGRVSAAVSAAAAATPEDIESVVLGCTHYGLVREQIVAALRERTGRDLTVFDSPEPVARQVLRRLGVEPGGPDRLGAVIAVLESGRPGSMPAALAAYPAGRDLLKRCDHNEIKT</sequence>
<dbReference type="GO" id="GO:0009252">
    <property type="term" value="P:peptidoglycan biosynthetic process"/>
    <property type="evidence" value="ECO:0007669"/>
    <property type="project" value="TreeGrafter"/>
</dbReference>
<keyword evidence="3" id="KW-1185">Reference proteome</keyword>
<evidence type="ECO:0000313" key="2">
    <source>
        <dbReference type="EMBL" id="MDP0400088.1"/>
    </source>
</evidence>
<dbReference type="PROSITE" id="PS00924">
    <property type="entry name" value="ASP_GLU_RACEMASE_2"/>
    <property type="match status" value="1"/>
</dbReference>
<dbReference type="Gene3D" id="3.40.50.1860">
    <property type="match status" value="2"/>
</dbReference>
<name>A0AA90SNB7_9ACTN</name>
<dbReference type="AlphaFoldDB" id="A0AA90SNB7"/>
<dbReference type="RefSeq" id="WP_305112549.1">
    <property type="nucleotide sequence ID" value="NZ_JAUTIX010000008.1"/>
</dbReference>
<keyword evidence="1" id="KW-0413">Isomerase</keyword>
<comment type="caution">
    <text evidence="2">The sequence shown here is derived from an EMBL/GenBank/DDBJ whole genome shotgun (WGS) entry which is preliminary data.</text>
</comment>
<reference evidence="2" key="1">
    <citation type="submission" date="2023-08" db="EMBL/GenBank/DDBJ databases">
        <title>The draft genome of Tsukamurella strandjordii strain 050030.</title>
        <authorList>
            <person name="Zhao F."/>
            <person name="Feng Y."/>
            <person name="Zong Z."/>
        </authorList>
    </citation>
    <scope>NUCLEOTIDE SEQUENCE</scope>
    <source>
        <strain evidence="2">050030</strain>
    </source>
</reference>
<dbReference type="InterPro" id="IPR033134">
    <property type="entry name" value="Asp/Glu_racemase_AS_2"/>
</dbReference>
<organism evidence="2 3">
    <name type="scientific">Tsukamurella strandjordii</name>
    <dbReference type="NCBI Taxonomy" id="147577"/>
    <lineage>
        <taxon>Bacteria</taxon>
        <taxon>Bacillati</taxon>
        <taxon>Actinomycetota</taxon>
        <taxon>Actinomycetes</taxon>
        <taxon>Mycobacteriales</taxon>
        <taxon>Tsukamurellaceae</taxon>
        <taxon>Tsukamurella</taxon>
    </lineage>
</organism>
<protein>
    <submittedName>
        <fullName evidence="2">Aspartate/glutamate racemase family protein</fullName>
    </submittedName>
</protein>
<dbReference type="InterPro" id="IPR015942">
    <property type="entry name" value="Asp/Glu/hydantoin_racemase"/>
</dbReference>
<dbReference type="PANTHER" id="PTHR21198:SF2">
    <property type="entry name" value="GLUTAMATE RACEMASE"/>
    <property type="match status" value="1"/>
</dbReference>
<dbReference type="GO" id="GO:0008881">
    <property type="term" value="F:glutamate racemase activity"/>
    <property type="evidence" value="ECO:0007669"/>
    <property type="project" value="TreeGrafter"/>
</dbReference>
<dbReference type="SUPFAM" id="SSF53681">
    <property type="entry name" value="Aspartate/glutamate racemase"/>
    <property type="match status" value="2"/>
</dbReference>
<dbReference type="InterPro" id="IPR001920">
    <property type="entry name" value="Asp/Glu_race"/>
</dbReference>
<accession>A0AA90SNB7</accession>
<dbReference type="EMBL" id="JAUTIX010000008">
    <property type="protein sequence ID" value="MDP0400088.1"/>
    <property type="molecule type" value="Genomic_DNA"/>
</dbReference>
<evidence type="ECO:0000256" key="1">
    <source>
        <dbReference type="ARBA" id="ARBA00023235"/>
    </source>
</evidence>